<dbReference type="EMBL" id="OZ004257">
    <property type="protein sequence ID" value="CAK7908107.1"/>
    <property type="molecule type" value="Genomic_DNA"/>
</dbReference>
<dbReference type="PANTHER" id="PTHR12170:SF3">
    <property type="entry name" value="GH10162P"/>
    <property type="match status" value="1"/>
</dbReference>
<organism evidence="3 4">
    <name type="scientific">[Candida] anglica</name>
    <dbReference type="NCBI Taxonomy" id="148631"/>
    <lineage>
        <taxon>Eukaryota</taxon>
        <taxon>Fungi</taxon>
        <taxon>Dikarya</taxon>
        <taxon>Ascomycota</taxon>
        <taxon>Saccharomycotina</taxon>
        <taxon>Pichiomycetes</taxon>
        <taxon>Debaryomycetaceae</taxon>
        <taxon>Kurtzmaniella</taxon>
    </lineage>
</organism>
<reference evidence="3 4" key="1">
    <citation type="submission" date="2024-01" db="EMBL/GenBank/DDBJ databases">
        <authorList>
            <consortium name="Genoscope - CEA"/>
            <person name="William W."/>
        </authorList>
    </citation>
    <scope>NUCLEOTIDE SEQUENCE [LARGE SCALE GENOMIC DNA]</scope>
    <source>
        <strain evidence="3 4">29B2s-10</strain>
    </source>
</reference>
<feature type="domain" description="CTLH/CRA C-terminal to LisH motif" evidence="2">
    <location>
        <begin position="179"/>
        <end position="408"/>
    </location>
</feature>
<proteinExistence type="predicted"/>
<dbReference type="PANTHER" id="PTHR12170">
    <property type="entry name" value="MACROPHAGE ERYTHROBLAST ATTACHER-RELATED"/>
    <property type="match status" value="1"/>
</dbReference>
<gene>
    <name evidence="3" type="ORF">CAAN4_E08724</name>
</gene>
<dbReference type="Pfam" id="PF10607">
    <property type="entry name" value="CTLH"/>
    <property type="match status" value="1"/>
</dbReference>
<accession>A0ABP0EHE1</accession>
<name>A0ABP0EHE1_9ASCO</name>
<dbReference type="InterPro" id="IPR045098">
    <property type="entry name" value="Fyv10_fam"/>
</dbReference>
<evidence type="ECO:0000256" key="1">
    <source>
        <dbReference type="SAM" id="MobiDB-lite"/>
    </source>
</evidence>
<evidence type="ECO:0000313" key="3">
    <source>
        <dbReference type="EMBL" id="CAK7908107.1"/>
    </source>
</evidence>
<dbReference type="Proteomes" id="UP001497600">
    <property type="component" value="Chromosome E"/>
</dbReference>
<sequence length="554" mass="63152">MSTESLLTPLGIEVTSLDTSGETNISGLLKESESLLDELRGVEASLEAEIESGVSHFNSKVQISKPIDRWYKSSISNLKAYNTSINKFSKAIPNNPRFHIDLDDTYSYPLDLYNGPGSIGQDTDKPDDVESHRQHENHQALFKALILHLLKTSQSGIVKRMLMGLNDTQLVPGYILERFELLDRVVDDILVKHDLKRALEWIKSLVPTLQEDSYTNNVLRLKELEFKFHILQFALLLSGRPSDENNSDSRRPFSIDCAYEAYQYSMLHFPSFFESYRDVISSLMTLMLYDAGASGTTGRPDDEFERKQRLSLKELLRKLQVSFEEREKSTSTIGTARTTSSTSRGSRNESTFADRVFTSFKDIRSDQSLFVYLANEFISVYCSDMQLSDDSSIFQCMLAGFVNLPNFYKYNQIQQKLGRKDDKSAAGNGGGNNANKNTSFAANTYELPFHLPDTNTNLFNYHPIFICPVTKEQLVPLTESEEQAEKRRKQDNSSSGEKSLPHRNPVVVLKFCQHLALRDSIWQLSKRGTEIFKCHYCYKKHKFSDTSEANFIDF</sequence>
<protein>
    <recommendedName>
        <fullName evidence="2">CTLH/CRA C-terminal to LisH motif domain-containing protein</fullName>
    </recommendedName>
</protein>
<evidence type="ECO:0000313" key="4">
    <source>
        <dbReference type="Proteomes" id="UP001497600"/>
    </source>
</evidence>
<feature type="region of interest" description="Disordered" evidence="1">
    <location>
        <begin position="477"/>
        <end position="501"/>
    </location>
</feature>
<keyword evidence="4" id="KW-1185">Reference proteome</keyword>
<dbReference type="InterPro" id="IPR024964">
    <property type="entry name" value="CTLH/CRA"/>
</dbReference>
<evidence type="ECO:0000259" key="2">
    <source>
        <dbReference type="Pfam" id="PF10607"/>
    </source>
</evidence>